<dbReference type="InterPro" id="IPR028969">
    <property type="entry name" value="Imm52"/>
</dbReference>
<evidence type="ECO:0000259" key="1">
    <source>
        <dbReference type="Pfam" id="PF15579"/>
    </source>
</evidence>
<dbReference type="AlphaFoldDB" id="A0A0K2VY19"/>
<dbReference type="EMBL" id="CCND01000012">
    <property type="protein sequence ID" value="CDX56438.1"/>
    <property type="molecule type" value="Genomic_DNA"/>
</dbReference>
<proteinExistence type="predicted"/>
<sequence length="215" mass="24192">MAVNINVYWGPRKRTAKDSIPQLQAHFRALAIADERLASWAPLGRSLKRAMASEPIDTSAAGNLQHLLEKGQNKTDIAPRQPIPELGYRVSLWNQRRGNVEASTSIHCGAYSEYLSRDSQNNACLELNCMAGAKPFGAEVLLALFHRFVEIWKPDWGSIWRDVQEGHPTSSREHPTRVQYAFYQQQGLASQGRTVGKEVGVPQGRMWVDETQHPF</sequence>
<feature type="domain" description="Immunity protein 52" evidence="1">
    <location>
        <begin position="7"/>
        <end position="159"/>
    </location>
</feature>
<accession>A0A0K2VY19</accession>
<dbReference type="Proteomes" id="UP000182888">
    <property type="component" value="Unassembled WGS sequence"/>
</dbReference>
<gene>
    <name evidence="2" type="ORF">MPL1032_20543</name>
</gene>
<dbReference type="Pfam" id="PF15579">
    <property type="entry name" value="Imm52"/>
    <property type="match status" value="1"/>
</dbReference>
<reference evidence="3" key="1">
    <citation type="submission" date="2014-08" db="EMBL/GenBank/DDBJ databases">
        <authorList>
            <person name="Edwards T."/>
        </authorList>
    </citation>
    <scope>NUCLEOTIDE SEQUENCE [LARGE SCALE GENOMIC DNA]</scope>
</reference>
<protein>
    <recommendedName>
        <fullName evidence="1">Immunity protein 52 domain-containing protein</fullName>
    </recommendedName>
</protein>
<name>A0A0K2VY19_MESPL</name>
<evidence type="ECO:0000313" key="3">
    <source>
        <dbReference type="Proteomes" id="UP000182888"/>
    </source>
</evidence>
<evidence type="ECO:0000313" key="2">
    <source>
        <dbReference type="EMBL" id="CDX56438.1"/>
    </source>
</evidence>
<organism evidence="2 3">
    <name type="scientific">Mesorhizobium plurifarium</name>
    <dbReference type="NCBI Taxonomy" id="69974"/>
    <lineage>
        <taxon>Bacteria</taxon>
        <taxon>Pseudomonadati</taxon>
        <taxon>Pseudomonadota</taxon>
        <taxon>Alphaproteobacteria</taxon>
        <taxon>Hyphomicrobiales</taxon>
        <taxon>Phyllobacteriaceae</taxon>
        <taxon>Mesorhizobium</taxon>
    </lineage>
</organism>